<organism evidence="1 2">
    <name type="scientific">Pangasius djambal</name>
    <dbReference type="NCBI Taxonomy" id="1691987"/>
    <lineage>
        <taxon>Eukaryota</taxon>
        <taxon>Metazoa</taxon>
        <taxon>Chordata</taxon>
        <taxon>Craniata</taxon>
        <taxon>Vertebrata</taxon>
        <taxon>Euteleostomi</taxon>
        <taxon>Actinopterygii</taxon>
        <taxon>Neopterygii</taxon>
        <taxon>Teleostei</taxon>
        <taxon>Ostariophysi</taxon>
        <taxon>Siluriformes</taxon>
        <taxon>Pangasiidae</taxon>
        <taxon>Pangasius</taxon>
    </lineage>
</organism>
<accession>A0ACC5YBB0</accession>
<proteinExistence type="predicted"/>
<sequence>MPGVATGVKELYLSTSLGDLNKKAEIKPEKVSTRHYVQSACKLFKAAEECRLDRDEEKAYVLYMKYLTVYDLIKKRPDFKQQQDYFMSMLGPLSFKKSIEEAEKLSESLKLRYEEVEVRKKLEEREKREEKERREQKAEKDKGRASPRGPENRKDSKKIEVKLPSESLPQWKQRGFADYIILLDWFSSVTDLKLGTTLQSLKDALYKWDSVTILRTEPQVLEGGYENWLLYYPMFTSNAKIRPPRQQTHTLVPELNFSYPCLEETPPEPESVCVRDGVEDVQANGTVDADTNGKTAAPDIHTRTHTPSPATQPASAPTPTPTPTPTPSVSSAPSPKQPVATAKTIPQFDRSTKPVVKPSEGVKPSPEGGAKEGGAKEGGAKELNQIEVKLPSESLPQWKQRGFADYIILLDWFSSVTDLKLGTTLQSLKDALYKWDSVTILRTEPQVLEGGYENWLLYYPMFTSNAKIRPPRQQTHTLVPELNFSYPCLEETPPEPESVCVRDGVEDVQANGTVDADTNGKTAAPDIHTRTHTPSPATQPASAPTPTPTPTPTPSVSSAPSPKQPVATAKTIPQFDRSTKPVVKPSEGVKPSPEGGAKEGGAKEVTNGPVIPDRSVKPNLEDKKAREKEEEEKRQREEEEKKKKKKEEEEEEEEEEKEKRKKLERQKAEEEEEKMEEGDEKGKRGVKDQTLDAQLKSMSLDSPLPHTAVSDIKREPLTRARSEEIGRVVPGLPEGWMKFLDTVTGTYRYYHSPTNRVHLYPPEVTPPATPPATPSKPKPRAGASEKEKEKEKEQEREREREQSKLKRSYSSPDITQDLNAEGARKPTHTPTVNRDTKPVTATSYAKAEIARPSAAKIRTMNPIFGGLGPCLTGLRNLGNTCYMNSVLQCLCNTPFMASYFNTNRYQEDINRSNILGHKGEVAEEFGAIMKAVWSGQFKYISPRDFKITIGKINDQFSGYEQQDSQELLLFLMDGLHEDLNKADNRKRWKDEACDTMDDVSVADWAWQKHKLLNESIIVSLFQGQFKSTLQCLTCHHRSRTFETFMYLSLPLASSYKCSLQECLKLFSKEEKLTDNNKVFCPHCKAQREFTKKLEIWKVPPILLVHLKRFWYEGRWKQKLQTSVDFPLENLDLSQYVIGPKSNLKRYNLYAVSNHYGGLDGGHYTAYCRNAARQNWFKFDDHEVSEISTSSVKSSAAYIFFYSSL</sequence>
<name>A0ACC5YBB0_9TELE</name>
<dbReference type="Proteomes" id="UP000830395">
    <property type="component" value="Chromosome 6"/>
</dbReference>
<evidence type="ECO:0000313" key="1">
    <source>
        <dbReference type="EMBL" id="MCJ8733015.1"/>
    </source>
</evidence>
<protein>
    <submittedName>
        <fullName evidence="1">Uncharacterized protein</fullName>
    </submittedName>
</protein>
<comment type="caution">
    <text evidence="1">The sequence shown here is derived from an EMBL/GenBank/DDBJ whole genome shotgun (WGS) entry which is preliminary data.</text>
</comment>
<evidence type="ECO:0000313" key="2">
    <source>
        <dbReference type="Proteomes" id="UP000830395"/>
    </source>
</evidence>
<reference evidence="1" key="1">
    <citation type="submission" date="2020-02" db="EMBL/GenBank/DDBJ databases">
        <title>Genome sequencing of the panga catfish, Pangasius djambal.</title>
        <authorList>
            <person name="Wen M."/>
            <person name="Zahm M."/>
            <person name="Roques C."/>
            <person name="Cabau C."/>
            <person name="Klopp C."/>
            <person name="Donnadieu C."/>
            <person name="Jouanno E."/>
            <person name="Avarre J.-C."/>
            <person name="Campet M."/>
            <person name="Ha T."/>
            <person name="Dugue R."/>
            <person name="Lampietro C."/>
            <person name="Louis A."/>
            <person name="Herpin A."/>
            <person name="Echchiki A."/>
            <person name="Berthelot C."/>
            <person name="Parey E."/>
            <person name="Roest-Crollius H."/>
            <person name="Braasch I."/>
            <person name="Postlethwait J.H."/>
            <person name="Bobe J."/>
            <person name="Montfort J."/>
            <person name="Bouchez O."/>
            <person name="Begum T."/>
            <person name="Schartl M."/>
            <person name="Gustiano R."/>
            <person name="Guiguen Y."/>
        </authorList>
    </citation>
    <scope>NUCLEOTIDE SEQUENCE</scope>
    <source>
        <strain evidence="1">Pdj_M5554</strain>
    </source>
</reference>
<dbReference type="EMBL" id="CM040980">
    <property type="protein sequence ID" value="MCJ8733015.1"/>
    <property type="molecule type" value="Genomic_DNA"/>
</dbReference>
<keyword evidence="2" id="KW-1185">Reference proteome</keyword>
<gene>
    <name evidence="1" type="ORF">PDJAM_G00217970</name>
</gene>